<accession>A0ABX7B615</accession>
<organism evidence="5 6">
    <name type="scientific">Skermanella cutis</name>
    <dbReference type="NCBI Taxonomy" id="2775420"/>
    <lineage>
        <taxon>Bacteria</taxon>
        <taxon>Pseudomonadati</taxon>
        <taxon>Pseudomonadota</taxon>
        <taxon>Alphaproteobacteria</taxon>
        <taxon>Rhodospirillales</taxon>
        <taxon>Azospirillaceae</taxon>
        <taxon>Skermanella</taxon>
    </lineage>
</organism>
<dbReference type="PROSITE" id="PS50956">
    <property type="entry name" value="HTH_ASNC_2"/>
    <property type="match status" value="1"/>
</dbReference>
<keyword evidence="6" id="KW-1185">Reference proteome</keyword>
<dbReference type="InterPro" id="IPR011008">
    <property type="entry name" value="Dimeric_a/b-barrel"/>
</dbReference>
<dbReference type="Gene3D" id="3.30.70.920">
    <property type="match status" value="1"/>
</dbReference>
<keyword evidence="3" id="KW-0804">Transcription</keyword>
<dbReference type="PROSITE" id="PS00519">
    <property type="entry name" value="HTH_ASNC_1"/>
    <property type="match status" value="1"/>
</dbReference>
<dbReference type="PRINTS" id="PR00033">
    <property type="entry name" value="HTHASNC"/>
</dbReference>
<dbReference type="InterPro" id="IPR019887">
    <property type="entry name" value="Tscrpt_reg_AsnC/Lrp_C"/>
</dbReference>
<reference evidence="5" key="1">
    <citation type="submission" date="2021-02" db="EMBL/GenBank/DDBJ databases">
        <title>Skermanella TT6 skin isolate.</title>
        <authorList>
            <person name="Lee K."/>
            <person name="Ganzorig M."/>
        </authorList>
    </citation>
    <scope>NUCLEOTIDE SEQUENCE</scope>
    <source>
        <strain evidence="5">TT6</strain>
    </source>
</reference>
<dbReference type="RefSeq" id="WP_201075219.1">
    <property type="nucleotide sequence ID" value="NZ_CP067420.1"/>
</dbReference>
<name>A0ABX7B615_9PROT</name>
<evidence type="ECO:0000259" key="4">
    <source>
        <dbReference type="PROSITE" id="PS50956"/>
    </source>
</evidence>
<dbReference type="InterPro" id="IPR000485">
    <property type="entry name" value="AsnC-type_HTH_dom"/>
</dbReference>
<keyword evidence="2" id="KW-0238">DNA-binding</keyword>
<keyword evidence="1" id="KW-0805">Transcription regulation</keyword>
<dbReference type="Pfam" id="PF01037">
    <property type="entry name" value="AsnC_trans_reg"/>
    <property type="match status" value="1"/>
</dbReference>
<gene>
    <name evidence="5" type="ORF">IGS68_25070</name>
</gene>
<sequence>MPKPRLDAIDRKILARLQKDGRIANNDLASAIGLSPSPCLRRVKALEESGVIRTYVALVDPSTVDLPVNVFVSVTLEKQIEERLDAFEAAIMHRPEVLECYLMTGEADYLLRVVVPDLAAYEHFLKTHLTRIPGVSSIKSSFALKQVRYETALPLHHLPA</sequence>
<evidence type="ECO:0000256" key="1">
    <source>
        <dbReference type="ARBA" id="ARBA00023015"/>
    </source>
</evidence>
<proteinExistence type="predicted"/>
<protein>
    <submittedName>
        <fullName evidence="5">Lrp/AsnC family transcriptional regulator</fullName>
    </submittedName>
</protein>
<evidence type="ECO:0000313" key="5">
    <source>
        <dbReference type="EMBL" id="QQP89225.1"/>
    </source>
</evidence>
<evidence type="ECO:0000313" key="6">
    <source>
        <dbReference type="Proteomes" id="UP000595197"/>
    </source>
</evidence>
<evidence type="ECO:0000256" key="3">
    <source>
        <dbReference type="ARBA" id="ARBA00023163"/>
    </source>
</evidence>
<dbReference type="SUPFAM" id="SSF46785">
    <property type="entry name" value="Winged helix' DNA-binding domain"/>
    <property type="match status" value="1"/>
</dbReference>
<dbReference type="CDD" id="cd00090">
    <property type="entry name" value="HTH_ARSR"/>
    <property type="match status" value="1"/>
</dbReference>
<dbReference type="PANTHER" id="PTHR30154:SF34">
    <property type="entry name" value="TRANSCRIPTIONAL REGULATOR AZLB"/>
    <property type="match status" value="1"/>
</dbReference>
<dbReference type="Proteomes" id="UP000595197">
    <property type="component" value="Chromosome"/>
</dbReference>
<feature type="domain" description="HTH asnC-type" evidence="4">
    <location>
        <begin position="6"/>
        <end position="67"/>
    </location>
</feature>
<dbReference type="EMBL" id="CP067420">
    <property type="protein sequence ID" value="QQP89225.1"/>
    <property type="molecule type" value="Genomic_DNA"/>
</dbReference>
<dbReference type="InterPro" id="IPR019885">
    <property type="entry name" value="Tscrpt_reg_HTH_AsnC-type_CS"/>
</dbReference>
<dbReference type="InterPro" id="IPR011991">
    <property type="entry name" value="ArsR-like_HTH"/>
</dbReference>
<dbReference type="SMART" id="SM00344">
    <property type="entry name" value="HTH_ASNC"/>
    <property type="match status" value="1"/>
</dbReference>
<dbReference type="InterPro" id="IPR036388">
    <property type="entry name" value="WH-like_DNA-bd_sf"/>
</dbReference>
<dbReference type="InterPro" id="IPR036390">
    <property type="entry name" value="WH_DNA-bd_sf"/>
</dbReference>
<dbReference type="Pfam" id="PF13412">
    <property type="entry name" value="HTH_24"/>
    <property type="match status" value="1"/>
</dbReference>
<evidence type="ECO:0000256" key="2">
    <source>
        <dbReference type="ARBA" id="ARBA00023125"/>
    </source>
</evidence>
<dbReference type="Gene3D" id="1.10.10.10">
    <property type="entry name" value="Winged helix-like DNA-binding domain superfamily/Winged helix DNA-binding domain"/>
    <property type="match status" value="1"/>
</dbReference>
<dbReference type="PANTHER" id="PTHR30154">
    <property type="entry name" value="LEUCINE-RESPONSIVE REGULATORY PROTEIN"/>
    <property type="match status" value="1"/>
</dbReference>
<dbReference type="InterPro" id="IPR019888">
    <property type="entry name" value="Tscrpt_reg_AsnC-like"/>
</dbReference>
<dbReference type="SUPFAM" id="SSF54909">
    <property type="entry name" value="Dimeric alpha+beta barrel"/>
    <property type="match status" value="1"/>
</dbReference>